<reference evidence="12" key="2">
    <citation type="submission" date="2025-08" db="UniProtKB">
        <authorList>
            <consortium name="RefSeq"/>
        </authorList>
    </citation>
    <scope>IDENTIFICATION</scope>
    <source>
        <tissue evidence="12">Leaf</tissue>
    </source>
</reference>
<dbReference type="GO" id="GO:0008289">
    <property type="term" value="F:lipid binding"/>
    <property type="evidence" value="ECO:0007669"/>
    <property type="project" value="InterPro"/>
</dbReference>
<feature type="domain" description="Bifunctional inhibitor/plant lipid transfer protein/seed storage helical" evidence="10">
    <location>
        <begin position="17"/>
        <end position="109"/>
    </location>
</feature>
<keyword evidence="7" id="KW-0325">Glycoprotein</keyword>
<dbReference type="PANTHER" id="PTHR33044">
    <property type="entry name" value="BIFUNCTIONAL INHIBITOR/LIPID-TRANSFER PROTEIN/SEED STORAGE 2S ALBUMIN SUPERFAMILY PROTEIN-RELATED"/>
    <property type="match status" value="1"/>
</dbReference>
<dbReference type="Proteomes" id="UP000515151">
    <property type="component" value="Chromosome 2"/>
</dbReference>
<gene>
    <name evidence="12" type="primary">LOC116197076</name>
</gene>
<evidence type="ECO:0000256" key="6">
    <source>
        <dbReference type="ARBA" id="ARBA00023157"/>
    </source>
</evidence>
<dbReference type="GeneID" id="116197076"/>
<dbReference type="SUPFAM" id="SSF47699">
    <property type="entry name" value="Bifunctional inhibitor/lipid-transfer protein/seed storage 2S albumin"/>
    <property type="match status" value="1"/>
</dbReference>
<dbReference type="AlphaFoldDB" id="A0A6P8CKP7"/>
<evidence type="ECO:0000313" key="11">
    <source>
        <dbReference type="Proteomes" id="UP000515151"/>
    </source>
</evidence>
<evidence type="ECO:0000256" key="1">
    <source>
        <dbReference type="ARBA" id="ARBA00004609"/>
    </source>
</evidence>
<feature type="signal peptide" evidence="9">
    <location>
        <begin position="1"/>
        <end position="30"/>
    </location>
</feature>
<evidence type="ECO:0000256" key="2">
    <source>
        <dbReference type="ARBA" id="ARBA00009748"/>
    </source>
</evidence>
<keyword evidence="5 9" id="KW-0732">Signal</keyword>
<evidence type="ECO:0000259" key="10">
    <source>
        <dbReference type="Pfam" id="PF14368"/>
    </source>
</evidence>
<dbReference type="RefSeq" id="XP_031382954.1">
    <property type="nucleotide sequence ID" value="XM_031527094.1"/>
</dbReference>
<organism evidence="11 12">
    <name type="scientific">Punica granatum</name>
    <name type="common">Pomegranate</name>
    <dbReference type="NCBI Taxonomy" id="22663"/>
    <lineage>
        <taxon>Eukaryota</taxon>
        <taxon>Viridiplantae</taxon>
        <taxon>Streptophyta</taxon>
        <taxon>Embryophyta</taxon>
        <taxon>Tracheophyta</taxon>
        <taxon>Spermatophyta</taxon>
        <taxon>Magnoliopsida</taxon>
        <taxon>eudicotyledons</taxon>
        <taxon>Gunneridae</taxon>
        <taxon>Pentapetalae</taxon>
        <taxon>rosids</taxon>
        <taxon>malvids</taxon>
        <taxon>Myrtales</taxon>
        <taxon>Lythraceae</taxon>
        <taxon>Punica</taxon>
    </lineage>
</organism>
<dbReference type="PRINTS" id="PR00382">
    <property type="entry name" value="LIPIDTRNSFER"/>
</dbReference>
<dbReference type="InterPro" id="IPR000528">
    <property type="entry name" value="Plant_nsLTP"/>
</dbReference>
<dbReference type="OrthoDB" id="785217at2759"/>
<evidence type="ECO:0000256" key="5">
    <source>
        <dbReference type="ARBA" id="ARBA00022729"/>
    </source>
</evidence>
<dbReference type="InterPro" id="IPR043325">
    <property type="entry name" value="LTSS"/>
</dbReference>
<dbReference type="GO" id="GO:0006869">
    <property type="term" value="P:lipid transport"/>
    <property type="evidence" value="ECO:0007669"/>
    <property type="project" value="InterPro"/>
</dbReference>
<keyword evidence="4" id="KW-0336">GPI-anchor</keyword>
<evidence type="ECO:0000313" key="12">
    <source>
        <dbReference type="RefSeq" id="XP_031382954.1"/>
    </source>
</evidence>
<name>A0A6P8CKP7_PUNGR</name>
<dbReference type="GO" id="GO:0098552">
    <property type="term" value="C:side of membrane"/>
    <property type="evidence" value="ECO:0007669"/>
    <property type="project" value="UniProtKB-KW"/>
</dbReference>
<dbReference type="Pfam" id="PF14368">
    <property type="entry name" value="LTP_2"/>
    <property type="match status" value="1"/>
</dbReference>
<comment type="subcellular location">
    <subcellularLocation>
        <location evidence="1">Cell membrane</location>
        <topology evidence="1">Lipid-anchor</topology>
        <topology evidence="1">GPI-anchor</topology>
    </subcellularLocation>
</comment>
<dbReference type="InterPro" id="IPR016140">
    <property type="entry name" value="Bifunc_inhib/LTP/seed_store"/>
</dbReference>
<dbReference type="Gene3D" id="1.10.110.10">
    <property type="entry name" value="Plant lipid-transfer and hydrophobic proteins"/>
    <property type="match status" value="1"/>
</dbReference>
<keyword evidence="11" id="KW-1185">Reference proteome</keyword>
<keyword evidence="4" id="KW-0472">Membrane</keyword>
<evidence type="ECO:0000256" key="4">
    <source>
        <dbReference type="ARBA" id="ARBA00022622"/>
    </source>
</evidence>
<comment type="similarity">
    <text evidence="2">Belongs to the plant LTP family.</text>
</comment>
<evidence type="ECO:0000256" key="3">
    <source>
        <dbReference type="ARBA" id="ARBA00022475"/>
    </source>
</evidence>
<feature type="chain" id="PRO_5027763223" evidence="9">
    <location>
        <begin position="31"/>
        <end position="179"/>
    </location>
</feature>
<dbReference type="CDD" id="cd00010">
    <property type="entry name" value="AAI_LTSS"/>
    <property type="match status" value="1"/>
</dbReference>
<dbReference type="InterPro" id="IPR036312">
    <property type="entry name" value="Bifun_inhib/LTP/seed_sf"/>
</dbReference>
<protein>
    <submittedName>
        <fullName evidence="12">Lipid transfer-like protein VAS isoform X1</fullName>
    </submittedName>
</protein>
<reference evidence="11" key="1">
    <citation type="journal article" date="2020" name="Plant Biotechnol. J.">
        <title>The pomegranate (Punica granatum L.) draft genome dissects genetic divergence between soft- and hard-seeded cultivars.</title>
        <authorList>
            <person name="Luo X."/>
            <person name="Li H."/>
            <person name="Wu Z."/>
            <person name="Yao W."/>
            <person name="Zhao P."/>
            <person name="Cao D."/>
            <person name="Yu H."/>
            <person name="Li K."/>
            <person name="Poudel K."/>
            <person name="Zhao D."/>
            <person name="Zhang F."/>
            <person name="Xia X."/>
            <person name="Chen L."/>
            <person name="Wang Q."/>
            <person name="Jing D."/>
            <person name="Cao S."/>
        </authorList>
    </citation>
    <scope>NUCLEOTIDE SEQUENCE [LARGE SCALE GENOMIC DNA]</scope>
    <source>
        <strain evidence="11">cv. Tunisia</strain>
    </source>
</reference>
<dbReference type="GO" id="GO:0005886">
    <property type="term" value="C:plasma membrane"/>
    <property type="evidence" value="ECO:0007669"/>
    <property type="project" value="UniProtKB-SubCell"/>
</dbReference>
<keyword evidence="6" id="KW-1015">Disulfide bond</keyword>
<evidence type="ECO:0000256" key="8">
    <source>
        <dbReference type="ARBA" id="ARBA00023288"/>
    </source>
</evidence>
<sequence>MEKDISTRANCGIFVLVIALFAAFWAPGKAQVSQSCLNNLGPCLNYLNWTNPPDICCEALKELIKMDSECLCGMISNQGAMQAQFMGINVTQAQELPGRCGQRVNPLACLTTSSPSSRNSNQQESSGVDIRYPPLIKVMMAVALSTTIWIFCLHSQLLVQASMLRVRPASHPCYSQGTP</sequence>
<evidence type="ECO:0000256" key="7">
    <source>
        <dbReference type="ARBA" id="ARBA00023180"/>
    </source>
</evidence>
<keyword evidence="3" id="KW-1003">Cell membrane</keyword>
<evidence type="ECO:0000256" key="9">
    <source>
        <dbReference type="SAM" id="SignalP"/>
    </source>
</evidence>
<proteinExistence type="inferred from homology"/>
<accession>A0A6P8CKP7</accession>
<keyword evidence="8" id="KW-0449">Lipoprotein</keyword>